<protein>
    <submittedName>
        <fullName evidence="3">Uncharacterized protein</fullName>
    </submittedName>
</protein>
<reference evidence="3 4" key="1">
    <citation type="submission" date="2017-10" db="EMBL/GenBank/DDBJ databases">
        <title>Comparative genomics in systemic dimorphic fungi from Ajellomycetaceae.</title>
        <authorList>
            <person name="Munoz J.F."/>
            <person name="Mcewen J.G."/>
            <person name="Clay O.K."/>
            <person name="Cuomo C.A."/>
        </authorList>
    </citation>
    <scope>NUCLEOTIDE SEQUENCE [LARGE SCALE GENOMIC DNA]</scope>
    <source>
        <strain evidence="3 4">UAMH5409</strain>
    </source>
</reference>
<feature type="transmembrane region" description="Helical" evidence="2">
    <location>
        <begin position="529"/>
        <end position="550"/>
    </location>
</feature>
<dbReference type="OrthoDB" id="3231000at2759"/>
<evidence type="ECO:0000256" key="1">
    <source>
        <dbReference type="SAM" id="MobiDB-lite"/>
    </source>
</evidence>
<evidence type="ECO:0000256" key="2">
    <source>
        <dbReference type="SAM" id="Phobius"/>
    </source>
</evidence>
<feature type="transmembrane region" description="Helical" evidence="2">
    <location>
        <begin position="444"/>
        <end position="476"/>
    </location>
</feature>
<organism evidence="3 4">
    <name type="scientific">Helicocarpus griseus UAMH5409</name>
    <dbReference type="NCBI Taxonomy" id="1447875"/>
    <lineage>
        <taxon>Eukaryota</taxon>
        <taxon>Fungi</taxon>
        <taxon>Dikarya</taxon>
        <taxon>Ascomycota</taxon>
        <taxon>Pezizomycotina</taxon>
        <taxon>Eurotiomycetes</taxon>
        <taxon>Eurotiomycetidae</taxon>
        <taxon>Onygenales</taxon>
        <taxon>Ajellomycetaceae</taxon>
        <taxon>Helicocarpus</taxon>
    </lineage>
</organism>
<dbReference type="Proteomes" id="UP000223968">
    <property type="component" value="Unassembled WGS sequence"/>
</dbReference>
<sequence>MPDIIPHQPAFNEPVKPIGREIIAGHMIYSLAARCPSEDQLPPRAVAHVLFSMATVDNTKLDDTHQASAASPSDIERGQTTAQEERVGSDPKEVGEYNLRVIDVGFNGVDSTVIAEFTIKDGVHPNLDPLPEIPSQCARIFDVVTADDNASRVFEKYFGEEPPETSVIQPDDPVSLPSKLVGIDFSSLEGHPRILRFSSILFPRVPLWYYTLLGRFPLARAQEKKDEEERKRDEESMRIFHVPLGRVVVLYQRTKKNSRLRGLDMRKVVEDPDSLLRLSDGSKSSFITLFLLNDLRLRLQALSLSLEAQHSTIIRRADYYTLNFKDLLRCIQEAGRVQTQVREATETMEYLARGMEIGLCNMKDGSDMTGCFHTLRFKAAKANRLAATVLEEYQRICNYHKDILTARNTESMKYLTTLATIFLPLSLASSMLSMQTRFRDLGVLLYDFIGVFVLLGTLSVVIYFVVRLLMIFSRYLRPLTLLKPLDDWAKFTISTIVYYQSIGGTLLVLILFASFLVGMLKDAVLGAKILGFGFAGLGFGSIVVGGFWAFRVQSLFMNKLRSLLGM</sequence>
<keyword evidence="4" id="KW-1185">Reference proteome</keyword>
<keyword evidence="2" id="KW-1133">Transmembrane helix</keyword>
<dbReference type="STRING" id="1447875.A0A2B7Y0L4"/>
<dbReference type="EMBL" id="PDNB01000029">
    <property type="protein sequence ID" value="PGH15006.1"/>
    <property type="molecule type" value="Genomic_DNA"/>
</dbReference>
<accession>A0A2B7Y0L4</accession>
<dbReference type="Gene3D" id="1.20.58.340">
    <property type="entry name" value="Magnesium transport protein CorA, transmembrane region"/>
    <property type="match status" value="1"/>
</dbReference>
<gene>
    <name evidence="3" type="ORF">AJ79_02686</name>
</gene>
<keyword evidence="2" id="KW-0472">Membrane</keyword>
<comment type="caution">
    <text evidence="3">The sequence shown here is derived from an EMBL/GenBank/DDBJ whole genome shotgun (WGS) entry which is preliminary data.</text>
</comment>
<feature type="region of interest" description="Disordered" evidence="1">
    <location>
        <begin position="63"/>
        <end position="92"/>
    </location>
</feature>
<feature type="transmembrane region" description="Helical" evidence="2">
    <location>
        <begin position="414"/>
        <end position="432"/>
    </location>
</feature>
<proteinExistence type="predicted"/>
<dbReference type="AlphaFoldDB" id="A0A2B7Y0L4"/>
<feature type="transmembrane region" description="Helical" evidence="2">
    <location>
        <begin position="496"/>
        <end position="517"/>
    </location>
</feature>
<feature type="compositionally biased region" description="Basic and acidic residues" evidence="1">
    <location>
        <begin position="83"/>
        <end position="92"/>
    </location>
</feature>
<name>A0A2B7Y0L4_9EURO</name>
<evidence type="ECO:0000313" key="3">
    <source>
        <dbReference type="EMBL" id="PGH15006.1"/>
    </source>
</evidence>
<evidence type="ECO:0000313" key="4">
    <source>
        <dbReference type="Proteomes" id="UP000223968"/>
    </source>
</evidence>
<keyword evidence="2" id="KW-0812">Transmembrane</keyword>